<evidence type="ECO:0000313" key="3">
    <source>
        <dbReference type="Proteomes" id="UP001063475"/>
    </source>
</evidence>
<keyword evidence="2" id="KW-0067">ATP-binding</keyword>
<feature type="compositionally biased region" description="Basic and acidic residues" evidence="1">
    <location>
        <begin position="446"/>
        <end position="471"/>
    </location>
</feature>
<keyword evidence="3" id="KW-1185">Reference proteome</keyword>
<keyword evidence="2" id="KW-0547">Nucleotide-binding</keyword>
<dbReference type="Gene3D" id="3.30.565.10">
    <property type="entry name" value="Histidine kinase-like ATPase, C-terminal domain"/>
    <property type="match status" value="1"/>
</dbReference>
<dbReference type="InterPro" id="IPR036890">
    <property type="entry name" value="HATPase_C_sf"/>
</dbReference>
<evidence type="ECO:0000256" key="1">
    <source>
        <dbReference type="SAM" id="MobiDB-lite"/>
    </source>
</evidence>
<sequence>MQQFLPAEGTILKLSDHISVGFDAVRLCEAIAKIGYEPYTAIMDLVDNSVTAGAKEIKVTLGLHEGKTLKSKNGVAYYQIVDNGKGMNEDEIVNAFKIGSERNYSENSLSKYGMGLKSAGLSLGTSISIFSKKNKALSYKYTFDLEVIKKINQISVVRTQLTDEETEQANILLSGKSGTVVTISGCENINQSSPNLTITKLRERLGVVYSNFLSRPKPPLSILFRVVKNNEDTDFEEATPKDLLFLEEAKKHTDWNPKTYDFATPYLVLDELWDAFKDKNDEPLSKIRIQAVAFPQAVLADTKSPLSPESKEKIRAYRISRENSGFFIYRNGRLIRWGDSLGRPNGKPLIGKDDINLRFRFEILTEHDDILHVDVSKQRLEIDDEILGSLENVVSQAIRTAKQIRQACQEKLKVRHTEGESFNQTVIDVTEDDPQELSKGSPNKTTLERQNKLNQEAQKKLQEIKSKRESNDTSDSESVATDSSLFKKIRYEENFPPRQLWKTFFDSLHGAFIIVNKSHPFFEEFISRFENGTPERLTIEALMFSAGVAENNVFNYEHDIDTTKLENAFRRFHRNIDSFLVDWAYENLGEE</sequence>
<dbReference type="EMBL" id="JAMSHA010000010">
    <property type="protein sequence ID" value="MCV2224892.1"/>
    <property type="molecule type" value="Genomic_DNA"/>
</dbReference>
<dbReference type="Pfam" id="PF13589">
    <property type="entry name" value="HATPase_c_3"/>
    <property type="match status" value="1"/>
</dbReference>
<proteinExistence type="predicted"/>
<dbReference type="GO" id="GO:0005524">
    <property type="term" value="F:ATP binding"/>
    <property type="evidence" value="ECO:0007669"/>
    <property type="project" value="UniProtKB-KW"/>
</dbReference>
<reference evidence="2" key="1">
    <citation type="submission" date="2022-06" db="EMBL/GenBank/DDBJ databases">
        <title>De novo draft assembly of the Pseudomonas mercurotoleraris sp. nov., isolated from the plants rhizosphere.</title>
        <authorList>
            <person name="Robas M."/>
            <person name="Gonzalez D."/>
            <person name="Fernandez V.M."/>
            <person name="Luna L."/>
            <person name="Provanza A."/>
            <person name="Jimenez P.A."/>
        </authorList>
    </citation>
    <scope>NUCLEOTIDE SEQUENCE</scope>
    <source>
        <strain evidence="2">SAICEUPSM</strain>
    </source>
</reference>
<protein>
    <submittedName>
        <fullName evidence="2">ATP-binding protein</fullName>
    </submittedName>
</protein>
<organism evidence="2 3">
    <name type="scientific">Pseudomonas mercuritolerans</name>
    <dbReference type="NCBI Taxonomy" id="2951809"/>
    <lineage>
        <taxon>Bacteria</taxon>
        <taxon>Pseudomonadati</taxon>
        <taxon>Pseudomonadota</taxon>
        <taxon>Gammaproteobacteria</taxon>
        <taxon>Pseudomonadales</taxon>
        <taxon>Pseudomonadaceae</taxon>
        <taxon>Pseudomonas</taxon>
    </lineage>
</organism>
<gene>
    <name evidence="2" type="ORF">ND528_25375</name>
</gene>
<dbReference type="Proteomes" id="UP001063475">
    <property type="component" value="Unassembled WGS sequence"/>
</dbReference>
<feature type="region of interest" description="Disordered" evidence="1">
    <location>
        <begin position="424"/>
        <end position="479"/>
    </location>
</feature>
<dbReference type="RefSeq" id="WP_263471459.1">
    <property type="nucleotide sequence ID" value="NZ_JAMSHA010000010.1"/>
</dbReference>
<evidence type="ECO:0000313" key="2">
    <source>
        <dbReference type="EMBL" id="MCV2224892.1"/>
    </source>
</evidence>
<accession>A0ABT2Y1S8</accession>
<dbReference type="SUPFAM" id="SSF55874">
    <property type="entry name" value="ATPase domain of HSP90 chaperone/DNA topoisomerase II/histidine kinase"/>
    <property type="match status" value="1"/>
</dbReference>
<comment type="caution">
    <text evidence="2">The sequence shown here is derived from an EMBL/GenBank/DDBJ whole genome shotgun (WGS) entry which is preliminary data.</text>
</comment>
<name>A0ABT2Y1S8_9PSED</name>